<proteinExistence type="predicted"/>
<dbReference type="Proteomes" id="UP001642487">
    <property type="component" value="Chromosome 7"/>
</dbReference>
<evidence type="ECO:0000313" key="2">
    <source>
        <dbReference type="Proteomes" id="UP001642487"/>
    </source>
</evidence>
<dbReference type="EMBL" id="OZ021741">
    <property type="protein sequence ID" value="CAK9326324.1"/>
    <property type="molecule type" value="Genomic_DNA"/>
</dbReference>
<name>A0ABP0Z0P0_9ROSI</name>
<accession>A0ABP0Z0P0</accession>
<organism evidence="1 2">
    <name type="scientific">Citrullus colocynthis</name>
    <name type="common">colocynth</name>
    <dbReference type="NCBI Taxonomy" id="252529"/>
    <lineage>
        <taxon>Eukaryota</taxon>
        <taxon>Viridiplantae</taxon>
        <taxon>Streptophyta</taxon>
        <taxon>Embryophyta</taxon>
        <taxon>Tracheophyta</taxon>
        <taxon>Spermatophyta</taxon>
        <taxon>Magnoliopsida</taxon>
        <taxon>eudicotyledons</taxon>
        <taxon>Gunneridae</taxon>
        <taxon>Pentapetalae</taxon>
        <taxon>rosids</taxon>
        <taxon>fabids</taxon>
        <taxon>Cucurbitales</taxon>
        <taxon>Cucurbitaceae</taxon>
        <taxon>Benincaseae</taxon>
        <taxon>Citrullus</taxon>
    </lineage>
</organism>
<keyword evidence="2" id="KW-1185">Reference proteome</keyword>
<gene>
    <name evidence="1" type="ORF">CITCOLO1_LOCUS18666</name>
</gene>
<protein>
    <submittedName>
        <fullName evidence="1">Uncharacterized protein</fullName>
    </submittedName>
</protein>
<reference evidence="1 2" key="1">
    <citation type="submission" date="2024-03" db="EMBL/GenBank/DDBJ databases">
        <authorList>
            <person name="Gkanogiannis A."/>
            <person name="Becerra Lopez-Lavalle L."/>
        </authorList>
    </citation>
    <scope>NUCLEOTIDE SEQUENCE [LARGE SCALE GENOMIC DNA]</scope>
</reference>
<evidence type="ECO:0000313" key="1">
    <source>
        <dbReference type="EMBL" id="CAK9326324.1"/>
    </source>
</evidence>
<sequence length="101" mass="11636">MGEEDNTFDVNVRVFKATNSFPTHFPLVCSSFSPDLFLFSLLLTVLSHSLQRDFDRTNGFGARFRTRARLKSRFVMTTPILRALETSGFVCRFVGLFSWFL</sequence>